<protein>
    <recommendedName>
        <fullName evidence="2">Vacuolar sorting protein Vps3844 C-terminal domain-containing protein</fullName>
    </recommendedName>
</protein>
<keyword evidence="1" id="KW-0812">Transmembrane</keyword>
<dbReference type="PANTHER" id="PTHR36853">
    <property type="entry name" value="EXPRESSED PROTEIN"/>
    <property type="match status" value="1"/>
</dbReference>
<dbReference type="AlphaFoldDB" id="A0A316WBR0"/>
<dbReference type="InParanoid" id="A0A316WBR0"/>
<gene>
    <name evidence="3" type="ORF">IE81DRAFT_319285</name>
</gene>
<feature type="domain" description="Vacuolar sorting protein Vps3844 C-terminal" evidence="2">
    <location>
        <begin position="335"/>
        <end position="430"/>
    </location>
</feature>
<sequence length="437" mass="47534">MGRLCPRLNYTSNTMRSTVFGAAAVLLATITSAQSAPRTASLHLFPSSISDDYSIPEVSASQVHKLLSYHLSIPGEKLDGAHWAHPEAWRWIDEKSRPSAKDLFGASEQDLRKAIIVLRADDADLIPRHLAQTHKISQPHNEENWDALFDVYAERLGGLTGSLIHAASRAAERLSDWATGSSEEDRAERTFQDVLRESATSLDNGDASFELLRFDRALEGISQQSGDASDDLDAARSQIKEQIETLFSSARTADNRRSIALLLIPTSEQEEGLAKRQVQDPLAPFGITKRADRWTDGQGSWSEASSSGSETLWSLSDSLKNSSKPPKESDYVGKCFSSESDLNKATADCSGRGKAVLSTKGARRCYVCQCSKTKEKGSSTSWAGEACQKVDLSTSFTLLATTTVGLLATIFMSISFLVKEGNRELPSVLTGLSGAKH</sequence>
<evidence type="ECO:0000259" key="2">
    <source>
        <dbReference type="Pfam" id="PF12955"/>
    </source>
</evidence>
<evidence type="ECO:0000313" key="3">
    <source>
        <dbReference type="EMBL" id="PWN46378.1"/>
    </source>
</evidence>
<name>A0A316WBR0_9BASI</name>
<reference evidence="3 4" key="1">
    <citation type="journal article" date="2018" name="Mol. Biol. Evol.">
        <title>Broad Genomic Sampling Reveals a Smut Pathogenic Ancestry of the Fungal Clade Ustilaginomycotina.</title>
        <authorList>
            <person name="Kijpornyongpan T."/>
            <person name="Mondo S.J."/>
            <person name="Barry K."/>
            <person name="Sandor L."/>
            <person name="Lee J."/>
            <person name="Lipzen A."/>
            <person name="Pangilinan J."/>
            <person name="LaButti K."/>
            <person name="Hainaut M."/>
            <person name="Henrissat B."/>
            <person name="Grigoriev I.V."/>
            <person name="Spatafora J.W."/>
            <person name="Aime M.C."/>
        </authorList>
    </citation>
    <scope>NUCLEOTIDE SEQUENCE [LARGE SCALE GENOMIC DNA]</scope>
    <source>
        <strain evidence="3 4">MCA 4658</strain>
    </source>
</reference>
<dbReference type="PANTHER" id="PTHR36853:SF1">
    <property type="entry name" value="DUF3844 DOMAIN-CONTAINING PROTEIN"/>
    <property type="match status" value="1"/>
</dbReference>
<dbReference type="InterPro" id="IPR053065">
    <property type="entry name" value="Archenteron_Induction-Rel"/>
</dbReference>
<dbReference type="GO" id="GO:0005783">
    <property type="term" value="C:endoplasmic reticulum"/>
    <property type="evidence" value="ECO:0007669"/>
    <property type="project" value="TreeGrafter"/>
</dbReference>
<dbReference type="Pfam" id="PF12955">
    <property type="entry name" value="Vps3844_C"/>
    <property type="match status" value="1"/>
</dbReference>
<evidence type="ECO:0000313" key="4">
    <source>
        <dbReference type="Proteomes" id="UP000245783"/>
    </source>
</evidence>
<keyword evidence="1" id="KW-0472">Membrane</keyword>
<dbReference type="OrthoDB" id="5583277at2759"/>
<organism evidence="3 4">
    <name type="scientific">Ceraceosorus guamensis</name>
    <dbReference type="NCBI Taxonomy" id="1522189"/>
    <lineage>
        <taxon>Eukaryota</taxon>
        <taxon>Fungi</taxon>
        <taxon>Dikarya</taxon>
        <taxon>Basidiomycota</taxon>
        <taxon>Ustilaginomycotina</taxon>
        <taxon>Exobasidiomycetes</taxon>
        <taxon>Ceraceosorales</taxon>
        <taxon>Ceraceosoraceae</taxon>
        <taxon>Ceraceosorus</taxon>
    </lineage>
</organism>
<dbReference type="Proteomes" id="UP000245783">
    <property type="component" value="Unassembled WGS sequence"/>
</dbReference>
<dbReference type="GeneID" id="37034549"/>
<keyword evidence="4" id="KW-1185">Reference proteome</keyword>
<dbReference type="EMBL" id="KZ819351">
    <property type="protein sequence ID" value="PWN46378.1"/>
    <property type="molecule type" value="Genomic_DNA"/>
</dbReference>
<keyword evidence="1" id="KW-1133">Transmembrane helix</keyword>
<accession>A0A316WBR0</accession>
<dbReference type="STRING" id="1522189.A0A316WBR0"/>
<evidence type="ECO:0000256" key="1">
    <source>
        <dbReference type="SAM" id="Phobius"/>
    </source>
</evidence>
<dbReference type="RefSeq" id="XP_025373538.1">
    <property type="nucleotide sequence ID" value="XM_025512679.1"/>
</dbReference>
<proteinExistence type="predicted"/>
<feature type="transmembrane region" description="Helical" evidence="1">
    <location>
        <begin position="396"/>
        <end position="418"/>
    </location>
</feature>
<dbReference type="InterPro" id="IPR024382">
    <property type="entry name" value="Vps3844_C"/>
</dbReference>